<evidence type="ECO:0000313" key="2">
    <source>
        <dbReference type="EMBL" id="OAQ25535.1"/>
    </source>
</evidence>
<dbReference type="AlphaFoldDB" id="A0A197JK51"/>
<reference evidence="2 3" key="1">
    <citation type="submission" date="2016-05" db="EMBL/GenBank/DDBJ databases">
        <title>Genome sequencing reveals origins of a unique bacterial endosymbiosis in the earliest lineages of terrestrial Fungi.</title>
        <authorList>
            <consortium name="DOE Joint Genome Institute"/>
            <person name="Uehling J."/>
            <person name="Gryganskyi A."/>
            <person name="Hameed K."/>
            <person name="Tschaplinski T."/>
            <person name="Misztal P."/>
            <person name="Wu S."/>
            <person name="Desiro A."/>
            <person name="Vande Pol N."/>
            <person name="Du Z.-Y."/>
            <person name="Zienkiewicz A."/>
            <person name="Zienkiewicz K."/>
            <person name="Morin E."/>
            <person name="Tisserant E."/>
            <person name="Splivallo R."/>
            <person name="Hainaut M."/>
            <person name="Henrissat B."/>
            <person name="Ohm R."/>
            <person name="Kuo A."/>
            <person name="Yan J."/>
            <person name="Lipzen A."/>
            <person name="Nolan M."/>
            <person name="Labutti K."/>
            <person name="Barry K."/>
            <person name="Goldstein A."/>
            <person name="Labbe J."/>
            <person name="Schadt C."/>
            <person name="Tuskan G."/>
            <person name="Grigoriev I."/>
            <person name="Martin F."/>
            <person name="Vilgalys R."/>
            <person name="Bonito G."/>
        </authorList>
    </citation>
    <scope>NUCLEOTIDE SEQUENCE [LARGE SCALE GENOMIC DNA]</scope>
    <source>
        <strain evidence="2 3">AG-77</strain>
    </source>
</reference>
<organism evidence="2 3">
    <name type="scientific">Linnemannia elongata AG-77</name>
    <dbReference type="NCBI Taxonomy" id="1314771"/>
    <lineage>
        <taxon>Eukaryota</taxon>
        <taxon>Fungi</taxon>
        <taxon>Fungi incertae sedis</taxon>
        <taxon>Mucoromycota</taxon>
        <taxon>Mortierellomycotina</taxon>
        <taxon>Mortierellomycetes</taxon>
        <taxon>Mortierellales</taxon>
        <taxon>Mortierellaceae</taxon>
        <taxon>Linnemannia</taxon>
    </lineage>
</organism>
<feature type="compositionally biased region" description="Polar residues" evidence="1">
    <location>
        <begin position="56"/>
        <end position="65"/>
    </location>
</feature>
<dbReference type="Proteomes" id="UP000078512">
    <property type="component" value="Unassembled WGS sequence"/>
</dbReference>
<gene>
    <name evidence="2" type="ORF">K457DRAFT_754305</name>
</gene>
<dbReference type="EMBL" id="KV442077">
    <property type="protein sequence ID" value="OAQ25535.1"/>
    <property type="molecule type" value="Genomic_DNA"/>
</dbReference>
<name>A0A197JK51_9FUNG</name>
<feature type="compositionally biased region" description="Basic residues" evidence="1">
    <location>
        <begin position="1"/>
        <end position="15"/>
    </location>
</feature>
<proteinExistence type="predicted"/>
<keyword evidence="3" id="KW-1185">Reference proteome</keyword>
<evidence type="ECO:0000256" key="1">
    <source>
        <dbReference type="SAM" id="MobiDB-lite"/>
    </source>
</evidence>
<protein>
    <submittedName>
        <fullName evidence="2">Uncharacterized protein</fullName>
    </submittedName>
</protein>
<evidence type="ECO:0000313" key="3">
    <source>
        <dbReference type="Proteomes" id="UP000078512"/>
    </source>
</evidence>
<sequence>MVKAKAKARKGRGEKRPKQTGLFDASPCWGLSEKRPGKQRNGQHGNQQDARLGSGWCTNSSTQKQPPLGIRPVTDIDIIPSHIGRDDVILELAESAIVHAGEKGLFTETGVADGVVAGDGDGRENVDVVDGLATCVYGSEERGALPNAGHDLLMWWWWVML</sequence>
<feature type="compositionally biased region" description="Polar residues" evidence="1">
    <location>
        <begin position="40"/>
        <end position="49"/>
    </location>
</feature>
<feature type="region of interest" description="Disordered" evidence="1">
    <location>
        <begin position="1"/>
        <end position="71"/>
    </location>
</feature>
<accession>A0A197JK51</accession>